<dbReference type="PANTHER" id="PTHR43401:SF2">
    <property type="entry name" value="L-THREONINE 3-DEHYDROGENASE"/>
    <property type="match status" value="1"/>
</dbReference>
<protein>
    <submittedName>
        <fullName evidence="4">2-desacetyl-2-hydroxyethyl bacteriochlorophyllide A dehydrogenase</fullName>
    </submittedName>
</protein>
<dbReference type="InterPro" id="IPR036291">
    <property type="entry name" value="NAD(P)-bd_dom_sf"/>
</dbReference>
<dbReference type="InterPro" id="IPR013154">
    <property type="entry name" value="ADH-like_N"/>
</dbReference>
<dbReference type="Pfam" id="PF08240">
    <property type="entry name" value="ADH_N"/>
    <property type="match status" value="1"/>
</dbReference>
<dbReference type="CDD" id="cd08261">
    <property type="entry name" value="Zn_ADH7"/>
    <property type="match status" value="1"/>
</dbReference>
<dbReference type="SUPFAM" id="SSF51735">
    <property type="entry name" value="NAD(P)-binding Rossmann-fold domains"/>
    <property type="match status" value="1"/>
</dbReference>
<evidence type="ECO:0000313" key="5">
    <source>
        <dbReference type="Proteomes" id="UP000295063"/>
    </source>
</evidence>
<dbReference type="Gene3D" id="3.40.50.720">
    <property type="entry name" value="NAD(P)-binding Rossmann-like Domain"/>
    <property type="match status" value="1"/>
</dbReference>
<dbReference type="Pfam" id="PF00107">
    <property type="entry name" value="ADH_zinc_N"/>
    <property type="match status" value="1"/>
</dbReference>
<reference evidence="4 5" key="1">
    <citation type="submission" date="2019-03" db="EMBL/GenBank/DDBJ databases">
        <title>Genomic Encyclopedia of Type Strains, Phase IV (KMG-IV): sequencing the most valuable type-strain genomes for metagenomic binning, comparative biology and taxonomic classification.</title>
        <authorList>
            <person name="Goeker M."/>
        </authorList>
    </citation>
    <scope>NUCLEOTIDE SEQUENCE [LARGE SCALE GENOMIC DNA]</scope>
    <source>
        <strain evidence="4 5">DSM 15969</strain>
    </source>
</reference>
<evidence type="ECO:0000256" key="1">
    <source>
        <dbReference type="ARBA" id="ARBA00023002"/>
    </source>
</evidence>
<proteinExistence type="predicted"/>
<gene>
    <name evidence="4" type="ORF">EV210_10313</name>
</gene>
<dbReference type="Proteomes" id="UP000295063">
    <property type="component" value="Unassembled WGS sequence"/>
</dbReference>
<feature type="domain" description="Alcohol dehydrogenase-like N-terminal" evidence="3">
    <location>
        <begin position="24"/>
        <end position="132"/>
    </location>
</feature>
<organism evidence="4 5">
    <name type="scientific">Anaerospora hongkongensis</name>
    <dbReference type="NCBI Taxonomy" id="244830"/>
    <lineage>
        <taxon>Bacteria</taxon>
        <taxon>Bacillati</taxon>
        <taxon>Bacillota</taxon>
        <taxon>Negativicutes</taxon>
        <taxon>Selenomonadales</taxon>
        <taxon>Sporomusaceae</taxon>
        <taxon>Anaerospora</taxon>
    </lineage>
</organism>
<dbReference type="AlphaFoldDB" id="A0A4R1Q872"/>
<name>A0A4R1Q872_9FIRM</name>
<keyword evidence="1" id="KW-0560">Oxidoreductase</keyword>
<accession>A0A4R1Q872</accession>
<dbReference type="RefSeq" id="WP_243650442.1">
    <property type="nucleotide sequence ID" value="NZ_DALZLR010000018.1"/>
</dbReference>
<feature type="domain" description="Alcohol dehydrogenase-like C-terminal" evidence="2">
    <location>
        <begin position="171"/>
        <end position="297"/>
    </location>
</feature>
<dbReference type="GO" id="GO:0016491">
    <property type="term" value="F:oxidoreductase activity"/>
    <property type="evidence" value="ECO:0007669"/>
    <property type="project" value="UniProtKB-KW"/>
</dbReference>
<keyword evidence="5" id="KW-1185">Reference proteome</keyword>
<dbReference type="SUPFAM" id="SSF50129">
    <property type="entry name" value="GroES-like"/>
    <property type="match status" value="1"/>
</dbReference>
<evidence type="ECO:0000259" key="3">
    <source>
        <dbReference type="Pfam" id="PF08240"/>
    </source>
</evidence>
<dbReference type="InterPro" id="IPR013149">
    <property type="entry name" value="ADH-like_C"/>
</dbReference>
<dbReference type="InterPro" id="IPR050129">
    <property type="entry name" value="Zn_alcohol_dh"/>
</dbReference>
<dbReference type="Gene3D" id="3.90.180.10">
    <property type="entry name" value="Medium-chain alcohol dehydrogenases, catalytic domain"/>
    <property type="match status" value="1"/>
</dbReference>
<evidence type="ECO:0000259" key="2">
    <source>
        <dbReference type="Pfam" id="PF00107"/>
    </source>
</evidence>
<sequence length="338" mass="36267">MKAIYLKEAGDIQVADIAQPEYKADQILISVKSVGICGSDISAYLGTSPLVTYPRVIGHEVAGEVVAVPAGEVSIAVGDRVVLEPYVYCGACYPCRNQRTNCCENLTVRGVHIDGGMAEYIYHPCHLVHKVPAGIPWNHLVMAEPLTISIHAVNRSRLRQGEYAVITGCGPIGLLAAQYAMTIGANPIMVDPVEERLAMARQAGVKYTINPVKENAVEVIKSITGGTMAEVVVEASGNAAAIRSSIDYVAYSGRISLVGYPKGEVALPTALFTKKELDIVGARNSFQAFPESIRLIAQKEVDVAAVITKTISFAEIPEIVHDISVNPGNYMKVIAEFK</sequence>
<dbReference type="PANTHER" id="PTHR43401">
    <property type="entry name" value="L-THREONINE 3-DEHYDROGENASE"/>
    <property type="match status" value="1"/>
</dbReference>
<dbReference type="InterPro" id="IPR011032">
    <property type="entry name" value="GroES-like_sf"/>
</dbReference>
<comment type="caution">
    <text evidence="4">The sequence shown here is derived from an EMBL/GenBank/DDBJ whole genome shotgun (WGS) entry which is preliminary data.</text>
</comment>
<evidence type="ECO:0000313" key="4">
    <source>
        <dbReference type="EMBL" id="TCL38541.1"/>
    </source>
</evidence>
<dbReference type="EMBL" id="SLUI01000003">
    <property type="protein sequence ID" value="TCL38541.1"/>
    <property type="molecule type" value="Genomic_DNA"/>
</dbReference>